<evidence type="ECO:0000313" key="3">
    <source>
        <dbReference type="EMBL" id="GJT76112.1"/>
    </source>
</evidence>
<feature type="region of interest" description="Disordered" evidence="1">
    <location>
        <begin position="1"/>
        <end position="23"/>
    </location>
</feature>
<keyword evidence="4" id="KW-1185">Reference proteome</keyword>
<evidence type="ECO:0000313" key="4">
    <source>
        <dbReference type="Proteomes" id="UP001151760"/>
    </source>
</evidence>
<dbReference type="PANTHER" id="PTHR11439">
    <property type="entry name" value="GAG-POL-RELATED RETROTRANSPOSON"/>
    <property type="match status" value="1"/>
</dbReference>
<dbReference type="PANTHER" id="PTHR11439:SF483">
    <property type="entry name" value="PEPTIDE SYNTHASE GLIP-LIKE, PUTATIVE (AFU_ORTHOLOGUE AFUA_3G12920)-RELATED"/>
    <property type="match status" value="1"/>
</dbReference>
<dbReference type="Proteomes" id="UP001151760">
    <property type="component" value="Unassembled WGS sequence"/>
</dbReference>
<dbReference type="SUPFAM" id="SSF56672">
    <property type="entry name" value="DNA/RNA polymerases"/>
    <property type="match status" value="1"/>
</dbReference>
<gene>
    <name evidence="3" type="ORF">Tco_1042837</name>
</gene>
<reference evidence="3" key="1">
    <citation type="journal article" date="2022" name="Int. J. Mol. Sci.">
        <title>Draft Genome of Tanacetum Coccineum: Genomic Comparison of Closely Related Tanacetum-Family Plants.</title>
        <authorList>
            <person name="Yamashiro T."/>
            <person name="Shiraishi A."/>
            <person name="Nakayama K."/>
            <person name="Satake H."/>
        </authorList>
    </citation>
    <scope>NUCLEOTIDE SEQUENCE</scope>
</reference>
<dbReference type="InterPro" id="IPR013103">
    <property type="entry name" value="RVT_2"/>
</dbReference>
<dbReference type="CDD" id="cd09272">
    <property type="entry name" value="RNase_HI_RT_Ty1"/>
    <property type="match status" value="1"/>
</dbReference>
<dbReference type="EMBL" id="BQNB010018595">
    <property type="protein sequence ID" value="GJT76112.1"/>
    <property type="molecule type" value="Genomic_DNA"/>
</dbReference>
<sequence>MKVEESLNVTFDETPPPPKTLPLEDDELVEEEAIEVSKTKPIGNDLEDISLENNQMANLKESKSHPLENVIGNLNQRTLRSQAQDKSNFFCFISTIEPKNINEALKDENWVMAMQEELNQFKTNDVWELVPNPMDMTIIGTKWVYRNKLDENGVVTRNKARLVAQGYNQQEGIDYDETYAPVARLESIRILLAYACALDFKLYQMDVKSAFLNGFINEEVYVAQPPGFIDFAKPNYVYKLKKALYGLKQAPKAWYDRLKAFLIKHNYSMGMVDNTLFTKKKDSNIIIVQIYVDDIIFGSTCQEMCDDFAKIMHDEFEMSMMGELNFFLGLQIKQLDDGIFFNQSKYIKEMLKKFGLEDSKSIKTPISTETKLTRDEEGESVDNTKYRGMIGLWYPKGSGIKIIVYADSDHAGDYVDRNSTSGVCTFMGCCLTSCFSKKQTALAISTTKAEYVSAGKACQQALWMKQALVDYGIRLDDIPIMCDNKGAIDLSKNPVQHLRTKHIEICHHILRDNVQKGNISIEKVSSEDNIADTLTKPLKCEPFNYLRLGLGMME</sequence>
<evidence type="ECO:0000259" key="2">
    <source>
        <dbReference type="Pfam" id="PF07727"/>
    </source>
</evidence>
<organism evidence="3 4">
    <name type="scientific">Tanacetum coccineum</name>
    <dbReference type="NCBI Taxonomy" id="301880"/>
    <lineage>
        <taxon>Eukaryota</taxon>
        <taxon>Viridiplantae</taxon>
        <taxon>Streptophyta</taxon>
        <taxon>Embryophyta</taxon>
        <taxon>Tracheophyta</taxon>
        <taxon>Spermatophyta</taxon>
        <taxon>Magnoliopsida</taxon>
        <taxon>eudicotyledons</taxon>
        <taxon>Gunneridae</taxon>
        <taxon>Pentapetalae</taxon>
        <taxon>asterids</taxon>
        <taxon>campanulids</taxon>
        <taxon>Asterales</taxon>
        <taxon>Asteraceae</taxon>
        <taxon>Asteroideae</taxon>
        <taxon>Anthemideae</taxon>
        <taxon>Anthemidinae</taxon>
        <taxon>Tanacetum</taxon>
    </lineage>
</organism>
<name>A0ABQ5GKB6_9ASTR</name>
<comment type="caution">
    <text evidence="3">The sequence shown here is derived from an EMBL/GenBank/DDBJ whole genome shotgun (WGS) entry which is preliminary data.</text>
</comment>
<accession>A0ABQ5GKB6</accession>
<evidence type="ECO:0000256" key="1">
    <source>
        <dbReference type="SAM" id="MobiDB-lite"/>
    </source>
</evidence>
<reference evidence="3" key="2">
    <citation type="submission" date="2022-01" db="EMBL/GenBank/DDBJ databases">
        <authorList>
            <person name="Yamashiro T."/>
            <person name="Shiraishi A."/>
            <person name="Satake H."/>
            <person name="Nakayama K."/>
        </authorList>
    </citation>
    <scope>NUCLEOTIDE SEQUENCE</scope>
</reference>
<dbReference type="InterPro" id="IPR043502">
    <property type="entry name" value="DNA/RNA_pol_sf"/>
</dbReference>
<feature type="domain" description="Reverse transcriptase Ty1/copia-type" evidence="2">
    <location>
        <begin position="124"/>
        <end position="366"/>
    </location>
</feature>
<proteinExistence type="predicted"/>
<protein>
    <submittedName>
        <fullName evidence="3">Retrovirus-related pol polyprotein from transposon TNT 1-94</fullName>
    </submittedName>
</protein>
<dbReference type="Pfam" id="PF07727">
    <property type="entry name" value="RVT_2"/>
    <property type="match status" value="1"/>
</dbReference>